<organism evidence="4">
    <name type="scientific">hydrothermal vent metagenome</name>
    <dbReference type="NCBI Taxonomy" id="652676"/>
    <lineage>
        <taxon>unclassified sequences</taxon>
        <taxon>metagenomes</taxon>
        <taxon>ecological metagenomes</taxon>
    </lineage>
</organism>
<dbReference type="Pfam" id="PF00700">
    <property type="entry name" value="Flagellin_C"/>
    <property type="match status" value="1"/>
</dbReference>
<protein>
    <recommendedName>
        <fullName evidence="5">Flagellin</fullName>
    </recommendedName>
</protein>
<dbReference type="AlphaFoldDB" id="A0A3B0RXI0"/>
<dbReference type="InterPro" id="IPR001029">
    <property type="entry name" value="Flagellin_N"/>
</dbReference>
<evidence type="ECO:0000256" key="1">
    <source>
        <dbReference type="ARBA" id="ARBA00023143"/>
    </source>
</evidence>
<accession>A0A3B0RXI0</accession>
<dbReference type="Pfam" id="PF00669">
    <property type="entry name" value="Flagellin_N"/>
    <property type="match status" value="1"/>
</dbReference>
<evidence type="ECO:0008006" key="5">
    <source>
        <dbReference type="Google" id="ProtNLM"/>
    </source>
</evidence>
<keyword evidence="1" id="KW-0975">Bacterial flagellum</keyword>
<dbReference type="EMBL" id="UOEC01000057">
    <property type="protein sequence ID" value="VAV89103.1"/>
    <property type="molecule type" value="Genomic_DNA"/>
</dbReference>
<dbReference type="InterPro" id="IPR001492">
    <property type="entry name" value="Flagellin"/>
</dbReference>
<dbReference type="GO" id="GO:0005198">
    <property type="term" value="F:structural molecule activity"/>
    <property type="evidence" value="ECO:0007669"/>
    <property type="project" value="InterPro"/>
</dbReference>
<name>A0A3B0RXI0_9ZZZZ</name>
<dbReference type="InterPro" id="IPR046358">
    <property type="entry name" value="Flagellin_C"/>
</dbReference>
<dbReference type="NCBIfam" id="NF004669">
    <property type="entry name" value="PRK06008.1"/>
    <property type="match status" value="1"/>
</dbReference>
<feature type="domain" description="Flagellin C-terminal" evidence="3">
    <location>
        <begin position="269"/>
        <end position="348"/>
    </location>
</feature>
<sequence>MRSTLIPQNLPSTISPISVRSIQDNLAKAQVELSSGRWNDVGYKLAEQTGSVLNVRAQISLIDTFENTNSIVSARADVTQNALANIASETQIFFEAVIAGRNNQVSSEVVAKTAADGFGAVISSINSTINGVYVFSGINFDSPPLQDYFGTPQPASKSAVDAAFLAEFGFDQSDPAVAGITPAAMENFIDNAFSDLFDPTNWQNDWSDATDETLKTRIAFTQFSETSQSANESAIRKLAMAYTMVADLGIGSLNDSTRERMMEKAADLTGSVIGELNVLRGKVGVTQQRIEVATDKLAIQKNAFERLVGDQENVDPYEVATRISVLSNQLEASYTLTARLQQLSLVKFI</sequence>
<dbReference type="PANTHER" id="PTHR42792">
    <property type="entry name" value="FLAGELLIN"/>
    <property type="match status" value="1"/>
</dbReference>
<reference evidence="4" key="1">
    <citation type="submission" date="2018-06" db="EMBL/GenBank/DDBJ databases">
        <authorList>
            <person name="Zhirakovskaya E."/>
        </authorList>
    </citation>
    <scope>NUCLEOTIDE SEQUENCE</scope>
</reference>
<evidence type="ECO:0000259" key="2">
    <source>
        <dbReference type="Pfam" id="PF00669"/>
    </source>
</evidence>
<evidence type="ECO:0000259" key="3">
    <source>
        <dbReference type="Pfam" id="PF00700"/>
    </source>
</evidence>
<feature type="domain" description="Flagellin N-terminal" evidence="2">
    <location>
        <begin position="10"/>
        <end position="139"/>
    </location>
</feature>
<dbReference type="Gene3D" id="1.20.1330.10">
    <property type="entry name" value="f41 fragment of flagellin, N-terminal domain"/>
    <property type="match status" value="1"/>
</dbReference>
<dbReference type="GO" id="GO:0009288">
    <property type="term" value="C:bacterial-type flagellum"/>
    <property type="evidence" value="ECO:0007669"/>
    <property type="project" value="InterPro"/>
</dbReference>
<dbReference type="SUPFAM" id="SSF64518">
    <property type="entry name" value="Phase 1 flagellin"/>
    <property type="match status" value="1"/>
</dbReference>
<evidence type="ECO:0000313" key="4">
    <source>
        <dbReference type="EMBL" id="VAV89103.1"/>
    </source>
</evidence>
<proteinExistence type="predicted"/>
<dbReference type="PANTHER" id="PTHR42792:SF1">
    <property type="entry name" value="FLAGELLAR HOOK-ASSOCIATED PROTEIN 3"/>
    <property type="match status" value="1"/>
</dbReference>
<gene>
    <name evidence="4" type="ORF">MNBD_ALPHA08-1576</name>
</gene>